<dbReference type="KEGG" id="halu:HUG12_13835"/>
<sequence>MTIREASDDDVDAIRDVARASWEADYPEILSRETIEEGVEEWYGTDALHEAVSDARTRLLVADEGDAVVGFAHAVLNGEDEGDILRLYVHPEHRRQGIGRRLFERVRDDLYERDVDRIYAMVLADNDLGNAFYRDLGLERVTEEETTIGGDAVREHTFALERG</sequence>
<evidence type="ECO:0000256" key="1">
    <source>
        <dbReference type="ARBA" id="ARBA00022679"/>
    </source>
</evidence>
<dbReference type="PANTHER" id="PTHR43877:SF1">
    <property type="entry name" value="ACETYLTRANSFERASE"/>
    <property type="match status" value="1"/>
</dbReference>
<dbReference type="CDD" id="cd04301">
    <property type="entry name" value="NAT_SF"/>
    <property type="match status" value="1"/>
</dbReference>
<dbReference type="PROSITE" id="PS51186">
    <property type="entry name" value="GNAT"/>
    <property type="match status" value="1"/>
</dbReference>
<dbReference type="GeneID" id="56038560"/>
<evidence type="ECO:0000313" key="4">
    <source>
        <dbReference type="EMBL" id="QLG62748.1"/>
    </source>
</evidence>
<keyword evidence="2" id="KW-0012">Acyltransferase</keyword>
<dbReference type="EMBL" id="CP058579">
    <property type="protein sequence ID" value="QLG62748.1"/>
    <property type="molecule type" value="Genomic_DNA"/>
</dbReference>
<dbReference type="InterPro" id="IPR050832">
    <property type="entry name" value="Bact_Acetyltransf"/>
</dbReference>
<gene>
    <name evidence="4" type="ORF">HUG12_13835</name>
</gene>
<dbReference type="Proteomes" id="UP000509626">
    <property type="component" value="Chromosome"/>
</dbReference>
<evidence type="ECO:0000313" key="5">
    <source>
        <dbReference type="Proteomes" id="UP000509626"/>
    </source>
</evidence>
<dbReference type="GO" id="GO:0016747">
    <property type="term" value="F:acyltransferase activity, transferring groups other than amino-acyl groups"/>
    <property type="evidence" value="ECO:0007669"/>
    <property type="project" value="InterPro"/>
</dbReference>
<dbReference type="RefSeq" id="WP_179269333.1">
    <property type="nucleotide sequence ID" value="NZ_CP058579.1"/>
</dbReference>
<feature type="domain" description="N-acetyltransferase" evidence="3">
    <location>
        <begin position="1"/>
        <end position="160"/>
    </location>
</feature>
<dbReference type="AlphaFoldDB" id="A0A7D5LBP8"/>
<proteinExistence type="predicted"/>
<evidence type="ECO:0000256" key="2">
    <source>
        <dbReference type="ARBA" id="ARBA00023315"/>
    </source>
</evidence>
<keyword evidence="1 4" id="KW-0808">Transferase</keyword>
<dbReference type="Gene3D" id="3.40.630.30">
    <property type="match status" value="1"/>
</dbReference>
<reference evidence="4 5" key="1">
    <citation type="submission" date="2020-06" db="EMBL/GenBank/DDBJ databases">
        <title>NJ-3-1, isolated from saline soil.</title>
        <authorList>
            <person name="Cui H.L."/>
            <person name="Shi X."/>
        </authorList>
    </citation>
    <scope>NUCLEOTIDE SEQUENCE [LARGE SCALE GENOMIC DNA]</scope>
    <source>
        <strain evidence="4 5">NJ-3-1</strain>
    </source>
</reference>
<protein>
    <submittedName>
        <fullName evidence="4">GNAT family N-acetyltransferase</fullName>
    </submittedName>
</protein>
<accession>A0A7D5LBP8</accession>
<dbReference type="SUPFAM" id="SSF55729">
    <property type="entry name" value="Acyl-CoA N-acyltransferases (Nat)"/>
    <property type="match status" value="1"/>
</dbReference>
<dbReference type="Pfam" id="PF00583">
    <property type="entry name" value="Acetyltransf_1"/>
    <property type="match status" value="1"/>
</dbReference>
<dbReference type="InterPro" id="IPR000182">
    <property type="entry name" value="GNAT_dom"/>
</dbReference>
<dbReference type="OrthoDB" id="125295at2157"/>
<organism evidence="4 5">
    <name type="scientific">Halorarum salinum</name>
    <dbReference type="NCBI Taxonomy" id="2743089"/>
    <lineage>
        <taxon>Archaea</taxon>
        <taxon>Methanobacteriati</taxon>
        <taxon>Methanobacteriota</taxon>
        <taxon>Stenosarchaea group</taxon>
        <taxon>Halobacteria</taxon>
        <taxon>Halobacteriales</taxon>
        <taxon>Haloferacaceae</taxon>
        <taxon>Halorarum</taxon>
    </lineage>
</organism>
<dbReference type="PANTHER" id="PTHR43877">
    <property type="entry name" value="AMINOALKYLPHOSPHONATE N-ACETYLTRANSFERASE-RELATED-RELATED"/>
    <property type="match status" value="1"/>
</dbReference>
<evidence type="ECO:0000259" key="3">
    <source>
        <dbReference type="PROSITE" id="PS51186"/>
    </source>
</evidence>
<keyword evidence="5" id="KW-1185">Reference proteome</keyword>
<name>A0A7D5LBP8_9EURY</name>
<dbReference type="InterPro" id="IPR016181">
    <property type="entry name" value="Acyl_CoA_acyltransferase"/>
</dbReference>